<evidence type="ECO:0000256" key="1">
    <source>
        <dbReference type="ARBA" id="ARBA00022884"/>
    </source>
</evidence>
<dbReference type="InterPro" id="IPR000504">
    <property type="entry name" value="RRM_dom"/>
</dbReference>
<dbReference type="Gene3D" id="3.30.70.330">
    <property type="match status" value="1"/>
</dbReference>
<dbReference type="SMART" id="SM00360">
    <property type="entry name" value="RRM"/>
    <property type="match status" value="1"/>
</dbReference>
<dbReference type="SMART" id="SM00343">
    <property type="entry name" value="ZnF_C2HC"/>
    <property type="match status" value="1"/>
</dbReference>
<evidence type="ECO:0000313" key="8">
    <source>
        <dbReference type="Proteomes" id="UP000772434"/>
    </source>
</evidence>
<organism evidence="7 8">
    <name type="scientific">Rhodocollybia butyracea</name>
    <dbReference type="NCBI Taxonomy" id="206335"/>
    <lineage>
        <taxon>Eukaryota</taxon>
        <taxon>Fungi</taxon>
        <taxon>Dikarya</taxon>
        <taxon>Basidiomycota</taxon>
        <taxon>Agaricomycotina</taxon>
        <taxon>Agaricomycetes</taxon>
        <taxon>Agaricomycetidae</taxon>
        <taxon>Agaricales</taxon>
        <taxon>Marasmiineae</taxon>
        <taxon>Omphalotaceae</taxon>
        <taxon>Rhodocollybia</taxon>
    </lineage>
</organism>
<feature type="region of interest" description="Disordered" evidence="4">
    <location>
        <begin position="1"/>
        <end position="81"/>
    </location>
</feature>
<protein>
    <recommendedName>
        <fullName evidence="9">RNA-binding domain-containing protein</fullName>
    </recommendedName>
</protein>
<feature type="compositionally biased region" description="Pro residues" evidence="4">
    <location>
        <begin position="236"/>
        <end position="251"/>
    </location>
</feature>
<feature type="domain" description="CCHC-type" evidence="6">
    <location>
        <begin position="168"/>
        <end position="182"/>
    </location>
</feature>
<dbReference type="GO" id="GO:0061574">
    <property type="term" value="C:ASAP complex"/>
    <property type="evidence" value="ECO:0007669"/>
    <property type="project" value="TreeGrafter"/>
</dbReference>
<keyword evidence="2" id="KW-0862">Zinc</keyword>
<feature type="compositionally biased region" description="Basic and acidic residues" evidence="4">
    <location>
        <begin position="405"/>
        <end position="427"/>
    </location>
</feature>
<dbReference type="SUPFAM" id="SSF54928">
    <property type="entry name" value="RNA-binding domain, RBD"/>
    <property type="match status" value="1"/>
</dbReference>
<feature type="compositionally biased region" description="Basic and acidic residues" evidence="4">
    <location>
        <begin position="330"/>
        <end position="348"/>
    </location>
</feature>
<dbReference type="PANTHER" id="PTHR15481">
    <property type="entry name" value="RIBONUCLEIC ACID BINDING PROTEIN S1"/>
    <property type="match status" value="1"/>
</dbReference>
<evidence type="ECO:0000256" key="2">
    <source>
        <dbReference type="PROSITE-ProRule" id="PRU00047"/>
    </source>
</evidence>
<keyword evidence="8" id="KW-1185">Reference proteome</keyword>
<feature type="compositionally biased region" description="Polar residues" evidence="4">
    <location>
        <begin position="1"/>
        <end position="16"/>
    </location>
</feature>
<dbReference type="InterPro" id="IPR012677">
    <property type="entry name" value="Nucleotide-bd_a/b_plait_sf"/>
</dbReference>
<feature type="compositionally biased region" description="Basic and acidic residues" evidence="4">
    <location>
        <begin position="297"/>
        <end position="307"/>
    </location>
</feature>
<comment type="caution">
    <text evidence="7">The sequence shown here is derived from an EMBL/GenBank/DDBJ whole genome shotgun (WGS) entry which is preliminary data.</text>
</comment>
<dbReference type="Gene3D" id="4.10.60.10">
    <property type="entry name" value="Zinc finger, CCHC-type"/>
    <property type="match status" value="1"/>
</dbReference>
<gene>
    <name evidence="7" type="ORF">BDP27DRAFT_1331161</name>
</gene>
<feature type="compositionally biased region" description="Basic and acidic residues" evidence="4">
    <location>
        <begin position="252"/>
        <end position="265"/>
    </location>
</feature>
<evidence type="ECO:0008006" key="9">
    <source>
        <dbReference type="Google" id="ProtNLM"/>
    </source>
</evidence>
<dbReference type="EMBL" id="JADNRY010000093">
    <property type="protein sequence ID" value="KAF9066072.1"/>
    <property type="molecule type" value="Genomic_DNA"/>
</dbReference>
<dbReference type="GO" id="GO:0000398">
    <property type="term" value="P:mRNA splicing, via spliceosome"/>
    <property type="evidence" value="ECO:0007669"/>
    <property type="project" value="TreeGrafter"/>
</dbReference>
<dbReference type="Pfam" id="PF00098">
    <property type="entry name" value="zf-CCHC"/>
    <property type="match status" value="1"/>
</dbReference>
<feature type="compositionally biased region" description="Basic and acidic residues" evidence="4">
    <location>
        <begin position="69"/>
        <end position="81"/>
    </location>
</feature>
<keyword evidence="1 3" id="KW-0694">RNA-binding</keyword>
<evidence type="ECO:0000256" key="3">
    <source>
        <dbReference type="PROSITE-ProRule" id="PRU00176"/>
    </source>
</evidence>
<evidence type="ECO:0000259" key="5">
    <source>
        <dbReference type="PROSITE" id="PS50102"/>
    </source>
</evidence>
<reference evidence="7" key="1">
    <citation type="submission" date="2020-11" db="EMBL/GenBank/DDBJ databases">
        <authorList>
            <consortium name="DOE Joint Genome Institute"/>
            <person name="Ahrendt S."/>
            <person name="Riley R."/>
            <person name="Andreopoulos W."/>
            <person name="Labutti K."/>
            <person name="Pangilinan J."/>
            <person name="Ruiz-Duenas F.J."/>
            <person name="Barrasa J.M."/>
            <person name="Sanchez-Garcia M."/>
            <person name="Camarero S."/>
            <person name="Miyauchi S."/>
            <person name="Serrano A."/>
            <person name="Linde D."/>
            <person name="Babiker R."/>
            <person name="Drula E."/>
            <person name="Ayuso-Fernandez I."/>
            <person name="Pacheco R."/>
            <person name="Padilla G."/>
            <person name="Ferreira P."/>
            <person name="Barriuso J."/>
            <person name="Kellner H."/>
            <person name="Castanera R."/>
            <person name="Alfaro M."/>
            <person name="Ramirez L."/>
            <person name="Pisabarro A.G."/>
            <person name="Kuo A."/>
            <person name="Tritt A."/>
            <person name="Lipzen A."/>
            <person name="He G."/>
            <person name="Yan M."/>
            <person name="Ng V."/>
            <person name="Cullen D."/>
            <person name="Martin F."/>
            <person name="Rosso M.-N."/>
            <person name="Henrissat B."/>
            <person name="Hibbett D."/>
            <person name="Martinez A.T."/>
            <person name="Grigoriev I.V."/>
        </authorList>
    </citation>
    <scope>NUCLEOTIDE SEQUENCE</scope>
    <source>
        <strain evidence="7">AH 40177</strain>
    </source>
</reference>
<feature type="compositionally biased region" description="Basic and acidic residues" evidence="4">
    <location>
        <begin position="204"/>
        <end position="235"/>
    </location>
</feature>
<dbReference type="Pfam" id="PF00076">
    <property type="entry name" value="RRM_1"/>
    <property type="match status" value="1"/>
</dbReference>
<dbReference type="CDD" id="cd00590">
    <property type="entry name" value="RRM_SF"/>
    <property type="match status" value="1"/>
</dbReference>
<keyword evidence="2" id="KW-0479">Metal-binding</keyword>
<accession>A0A9P5PP91</accession>
<dbReference type="AlphaFoldDB" id="A0A9P5PP91"/>
<evidence type="ECO:0000259" key="6">
    <source>
        <dbReference type="PROSITE" id="PS50158"/>
    </source>
</evidence>
<evidence type="ECO:0000313" key="7">
    <source>
        <dbReference type="EMBL" id="KAF9066072.1"/>
    </source>
</evidence>
<feature type="domain" description="RRM" evidence="5">
    <location>
        <begin position="84"/>
        <end position="154"/>
    </location>
</feature>
<dbReference type="GO" id="GO:0003723">
    <property type="term" value="F:RNA binding"/>
    <property type="evidence" value="ECO:0007669"/>
    <property type="project" value="UniProtKB-UniRule"/>
</dbReference>
<dbReference type="PANTHER" id="PTHR15481:SF0">
    <property type="entry name" value="LD23870P-RELATED"/>
    <property type="match status" value="1"/>
</dbReference>
<dbReference type="PROSITE" id="PS50102">
    <property type="entry name" value="RRM"/>
    <property type="match status" value="1"/>
</dbReference>
<proteinExistence type="predicted"/>
<dbReference type="GO" id="GO:0005737">
    <property type="term" value="C:cytoplasm"/>
    <property type="evidence" value="ECO:0007669"/>
    <property type="project" value="TreeGrafter"/>
</dbReference>
<dbReference type="InterPro" id="IPR035979">
    <property type="entry name" value="RBD_domain_sf"/>
</dbReference>
<dbReference type="GO" id="GO:0005654">
    <property type="term" value="C:nucleoplasm"/>
    <property type="evidence" value="ECO:0007669"/>
    <property type="project" value="TreeGrafter"/>
</dbReference>
<evidence type="ECO:0000256" key="4">
    <source>
        <dbReference type="SAM" id="MobiDB-lite"/>
    </source>
</evidence>
<dbReference type="Proteomes" id="UP000772434">
    <property type="component" value="Unassembled WGS sequence"/>
</dbReference>
<dbReference type="GO" id="GO:0008270">
    <property type="term" value="F:zinc ion binding"/>
    <property type="evidence" value="ECO:0007669"/>
    <property type="project" value="UniProtKB-KW"/>
</dbReference>
<name>A0A9P5PP91_9AGAR</name>
<dbReference type="InterPro" id="IPR001878">
    <property type="entry name" value="Znf_CCHC"/>
</dbReference>
<dbReference type="OrthoDB" id="1099063at2759"/>
<feature type="region of interest" description="Disordered" evidence="4">
    <location>
        <begin position="182"/>
        <end position="427"/>
    </location>
</feature>
<dbReference type="PROSITE" id="PS50158">
    <property type="entry name" value="ZF_CCHC"/>
    <property type="match status" value="1"/>
</dbReference>
<sequence length="427" mass="48053">MSSPSAALDGDQNQTSWREKDEHAMGPNGGGGSDPINGGDNHRKLPAQDSENIDYPRGSSVDASIPPKPDLEPPSYREKQVKPNKVYIGGLPENTRTEDLQNCFGKIGTIVAIELKVGYGFVEFESREAAETSVRKYHEGHFMGNKIRVELSRGGGRTAKYTSDPLSCFRCGQMGHWARECPHHPPAPSSTDSHRIGDAPLIDRIGRDYLPPRDARDVRDSRDARYDYPPRDYRRPPSPPPRDYYVPPPPRSRYDDYPPRERDRLVPPPPAAEYRSSSRYAEPAYRGAPPSPYAAYDRYDRYNRDSKYPSASYAPPPPPVVVGRPRTPPRYREDYPPPRDYDYRDRARPVTPPRYADYPARVAPVPDRYSRRSASPPPRSAAYDYPSGPNGSYASTPPGPPPPRSSRDYARSGRDARDTPAEVYRRP</sequence>
<keyword evidence="2" id="KW-0863">Zinc-finger</keyword>